<dbReference type="SMART" id="SM00220">
    <property type="entry name" value="S_TKc"/>
    <property type="match status" value="1"/>
</dbReference>
<feature type="region of interest" description="Disordered" evidence="10">
    <location>
        <begin position="281"/>
        <end position="303"/>
    </location>
</feature>
<dbReference type="PANTHER" id="PTHR24356:SF1">
    <property type="entry name" value="SERINE_THREONINE-PROTEIN KINASE GREATWALL"/>
    <property type="match status" value="1"/>
</dbReference>
<keyword evidence="5" id="KW-0547">Nucleotide-binding</keyword>
<dbReference type="PANTHER" id="PTHR24356">
    <property type="entry name" value="SERINE/THREONINE-PROTEIN KINASE"/>
    <property type="match status" value="1"/>
</dbReference>
<accession>A0A6B2L736</accession>
<dbReference type="GO" id="GO:0007010">
    <property type="term" value="P:cytoskeleton organization"/>
    <property type="evidence" value="ECO:0007669"/>
    <property type="project" value="UniProtKB-ARBA"/>
</dbReference>
<dbReference type="GO" id="GO:0005524">
    <property type="term" value="F:ATP binding"/>
    <property type="evidence" value="ECO:0007669"/>
    <property type="project" value="UniProtKB-KW"/>
</dbReference>
<dbReference type="Gene3D" id="1.10.510.10">
    <property type="entry name" value="Transferase(Phosphotransferase) domain 1"/>
    <property type="match status" value="1"/>
</dbReference>
<evidence type="ECO:0000256" key="3">
    <source>
        <dbReference type="ARBA" id="ARBA00022553"/>
    </source>
</evidence>
<dbReference type="AlphaFoldDB" id="A0A6B2L736"/>
<keyword evidence="4" id="KW-0808">Transferase</keyword>
<evidence type="ECO:0000256" key="4">
    <source>
        <dbReference type="ARBA" id="ARBA00022679"/>
    </source>
</evidence>
<keyword evidence="6" id="KW-0418">Kinase</keyword>
<proteinExistence type="predicted"/>
<evidence type="ECO:0000259" key="11">
    <source>
        <dbReference type="PROSITE" id="PS50011"/>
    </source>
</evidence>
<dbReference type="PROSITE" id="PS50011">
    <property type="entry name" value="PROTEIN_KINASE_DOM"/>
    <property type="match status" value="1"/>
</dbReference>
<comment type="catalytic activity">
    <reaction evidence="8">
        <text>L-threonyl-[protein] + ATP = O-phospho-L-threonyl-[protein] + ADP + H(+)</text>
        <dbReference type="Rhea" id="RHEA:46608"/>
        <dbReference type="Rhea" id="RHEA-COMP:11060"/>
        <dbReference type="Rhea" id="RHEA-COMP:11605"/>
        <dbReference type="ChEBI" id="CHEBI:15378"/>
        <dbReference type="ChEBI" id="CHEBI:30013"/>
        <dbReference type="ChEBI" id="CHEBI:30616"/>
        <dbReference type="ChEBI" id="CHEBI:61977"/>
        <dbReference type="ChEBI" id="CHEBI:456216"/>
        <dbReference type="EC" id="2.7.11.1"/>
    </reaction>
</comment>
<dbReference type="Gene3D" id="3.30.200.20">
    <property type="entry name" value="Phosphorylase Kinase, domain 1"/>
    <property type="match status" value="1"/>
</dbReference>
<dbReference type="InterPro" id="IPR000719">
    <property type="entry name" value="Prot_kinase_dom"/>
</dbReference>
<protein>
    <recommendedName>
        <fullName evidence="1">non-specific serine/threonine protein kinase</fullName>
        <ecNumber evidence="1">2.7.11.1</ecNumber>
    </recommendedName>
</protein>
<evidence type="ECO:0000256" key="6">
    <source>
        <dbReference type="ARBA" id="ARBA00022777"/>
    </source>
</evidence>
<comment type="catalytic activity">
    <reaction evidence="9">
        <text>L-seryl-[protein] + ATP = O-phospho-L-seryl-[protein] + ADP + H(+)</text>
        <dbReference type="Rhea" id="RHEA:17989"/>
        <dbReference type="Rhea" id="RHEA-COMP:9863"/>
        <dbReference type="Rhea" id="RHEA-COMP:11604"/>
        <dbReference type="ChEBI" id="CHEBI:15378"/>
        <dbReference type="ChEBI" id="CHEBI:29999"/>
        <dbReference type="ChEBI" id="CHEBI:30616"/>
        <dbReference type="ChEBI" id="CHEBI:83421"/>
        <dbReference type="ChEBI" id="CHEBI:456216"/>
        <dbReference type="EC" id="2.7.11.1"/>
    </reaction>
</comment>
<evidence type="ECO:0000256" key="9">
    <source>
        <dbReference type="ARBA" id="ARBA00048679"/>
    </source>
</evidence>
<dbReference type="Pfam" id="PF00069">
    <property type="entry name" value="Pkinase"/>
    <property type="match status" value="1"/>
</dbReference>
<dbReference type="PROSITE" id="PS00108">
    <property type="entry name" value="PROTEIN_KINASE_ST"/>
    <property type="match status" value="1"/>
</dbReference>
<dbReference type="InterPro" id="IPR008271">
    <property type="entry name" value="Ser/Thr_kinase_AS"/>
</dbReference>
<dbReference type="FunFam" id="1.10.510.10:FF:000024">
    <property type="entry name" value="Probable serine/threonine-protein kinase cot-1"/>
    <property type="match status" value="1"/>
</dbReference>
<evidence type="ECO:0000256" key="7">
    <source>
        <dbReference type="ARBA" id="ARBA00022840"/>
    </source>
</evidence>
<sequence length="349" mass="39785">MYAIKVLRKTDLFLKNQQDTIMTERNAMARTNHPFIVQLYFAFQSKSYLYLVMEYLIGGDLASFLSKRKYLDEPMVQRYIAEVVLALEYLHSVNIIHRDLKPDNLLINFDGHLKMTDFGLSKMGIWGSGMDTPNPLRDFASSNNSHTSDDDRIIGTPDYLSPEILIGLGHGFPVDWWALGVMTFELLVGLPPFFDDTPEKIFQNILSRDMFEWPATINVSDAAKDFVDKLLTIDAKRRLGTKGVHEIKSHPFFSGINWDTVLTSPMDDFYIPKVPIITDDSKSKPKPDSDIFNTTVSSPEDGNPDLNIPGFSFININHLKEKNYALLNTNTTEEFSSDYHLEFTDDSSE</sequence>
<evidence type="ECO:0000256" key="8">
    <source>
        <dbReference type="ARBA" id="ARBA00047899"/>
    </source>
</evidence>
<dbReference type="InterPro" id="IPR011009">
    <property type="entry name" value="Kinase-like_dom_sf"/>
</dbReference>
<keyword evidence="3" id="KW-0597">Phosphoprotein</keyword>
<evidence type="ECO:0000256" key="1">
    <source>
        <dbReference type="ARBA" id="ARBA00012513"/>
    </source>
</evidence>
<dbReference type="CDD" id="cd05579">
    <property type="entry name" value="STKc_MAST_like"/>
    <property type="match status" value="1"/>
</dbReference>
<name>A0A6B2L736_9EUKA</name>
<dbReference type="GO" id="GO:0004674">
    <property type="term" value="F:protein serine/threonine kinase activity"/>
    <property type="evidence" value="ECO:0007669"/>
    <property type="project" value="UniProtKB-KW"/>
</dbReference>
<dbReference type="GO" id="GO:0035556">
    <property type="term" value="P:intracellular signal transduction"/>
    <property type="evidence" value="ECO:0007669"/>
    <property type="project" value="TreeGrafter"/>
</dbReference>
<evidence type="ECO:0000256" key="5">
    <source>
        <dbReference type="ARBA" id="ARBA00022741"/>
    </source>
</evidence>
<dbReference type="EMBL" id="GIBP01003792">
    <property type="protein sequence ID" value="NDV32761.1"/>
    <property type="molecule type" value="Transcribed_RNA"/>
</dbReference>
<feature type="compositionally biased region" description="Polar residues" evidence="10">
    <location>
        <begin position="291"/>
        <end position="300"/>
    </location>
</feature>
<organism evidence="12">
    <name type="scientific">Arcella intermedia</name>
    <dbReference type="NCBI Taxonomy" id="1963864"/>
    <lineage>
        <taxon>Eukaryota</taxon>
        <taxon>Amoebozoa</taxon>
        <taxon>Tubulinea</taxon>
        <taxon>Elardia</taxon>
        <taxon>Arcellinida</taxon>
        <taxon>Sphaerothecina</taxon>
        <taxon>Arcellidae</taxon>
        <taxon>Arcella</taxon>
    </lineage>
</organism>
<evidence type="ECO:0000313" key="12">
    <source>
        <dbReference type="EMBL" id="NDV32761.1"/>
    </source>
</evidence>
<dbReference type="EC" id="2.7.11.1" evidence="1"/>
<evidence type="ECO:0000256" key="2">
    <source>
        <dbReference type="ARBA" id="ARBA00022527"/>
    </source>
</evidence>
<reference evidence="12" key="1">
    <citation type="journal article" date="2020" name="J. Eukaryot. Microbiol.">
        <title>De novo Sequencing, Assembly and Annotation of the Transcriptome for the Free-Living Testate Amoeba Arcella intermedia.</title>
        <authorList>
            <person name="Ribeiro G.M."/>
            <person name="Porfirio-Sousa A.L."/>
            <person name="Maurer-Alcala X.X."/>
            <person name="Katz L.A."/>
            <person name="Lahr D.J.G."/>
        </authorList>
    </citation>
    <scope>NUCLEOTIDE SEQUENCE</scope>
</reference>
<keyword evidence="2" id="KW-0723">Serine/threonine-protein kinase</keyword>
<keyword evidence="7" id="KW-0067">ATP-binding</keyword>
<evidence type="ECO:0000256" key="10">
    <source>
        <dbReference type="SAM" id="MobiDB-lite"/>
    </source>
</evidence>
<feature type="domain" description="Protein kinase" evidence="11">
    <location>
        <begin position="1"/>
        <end position="253"/>
    </location>
</feature>
<dbReference type="InterPro" id="IPR050236">
    <property type="entry name" value="Ser_Thr_kinase_AGC"/>
</dbReference>
<dbReference type="SUPFAM" id="SSF56112">
    <property type="entry name" value="Protein kinase-like (PK-like)"/>
    <property type="match status" value="1"/>
</dbReference>